<protein>
    <submittedName>
        <fullName evidence="3">Metallo-beta-lactamase protein, putative</fullName>
        <ecNumber evidence="3">2.8.1.1</ecNumber>
        <ecNumber evidence="3">3.1.2.6</ecNumber>
    </submittedName>
</protein>
<dbReference type="SMART" id="SM00849">
    <property type="entry name" value="Lactamase_B"/>
    <property type="match status" value="1"/>
</dbReference>
<sequence>MNVQYNDQQSAGEAIIIDPLREPEPYLEIAQKRNTKIKYIFESHFHADFVSGHLSLQQKTGAQIVYGPNAEAKYSFKEAKDNEIISFGKCKIKILHTPGHTLESSCFLLLDSQDKPHSVYTGDTLFLGEVGRPDLAVQSGKITEYDLAGLLYDSLHQKILTLPDNVIIFPSHGAGSSCGKNILKGHSCSVGMQKKNNYALQEMKKEDFIKVVTSELHPPPQYFYYNAALNKQGYQDQNKKNELKVIKNAKEIEKIIKENQALILDCRDDISLGFLENSINIGLSTPFAVWVGTLIQHDISLILLTDKGKEQEAAQRLYRIGYEKIIGFIESGINCGLPIIPLKHLDTKQFVQKANNQSNFILDVRNKSETDAGMSKNAKNIPLPLLGKQLMELPKDQEIFVYCQSGARSKMAATILSLKGYHNVTICNQGFPDLKKDGLNI</sequence>
<gene>
    <name evidence="3" type="ORF">IMG5_048580</name>
</gene>
<dbReference type="AlphaFoldDB" id="G0QMG6"/>
<keyword evidence="3" id="KW-0808">Transferase</keyword>
<organism evidence="3 4">
    <name type="scientific">Ichthyophthirius multifiliis</name>
    <name type="common">White spot disease agent</name>
    <name type="synonym">Ich</name>
    <dbReference type="NCBI Taxonomy" id="5932"/>
    <lineage>
        <taxon>Eukaryota</taxon>
        <taxon>Sar</taxon>
        <taxon>Alveolata</taxon>
        <taxon>Ciliophora</taxon>
        <taxon>Intramacronucleata</taxon>
        <taxon>Oligohymenophorea</taxon>
        <taxon>Hymenostomatida</taxon>
        <taxon>Ophryoglenina</taxon>
        <taxon>Ichthyophthirius</taxon>
    </lineage>
</organism>
<dbReference type="CDD" id="cd00158">
    <property type="entry name" value="RHOD"/>
    <property type="match status" value="1"/>
</dbReference>
<dbReference type="STRING" id="857967.G0QMG6"/>
<name>G0QMG6_ICHMU</name>
<dbReference type="InterPro" id="IPR036873">
    <property type="entry name" value="Rhodanese-like_dom_sf"/>
</dbReference>
<dbReference type="RefSeq" id="XP_004037574.1">
    <property type="nucleotide sequence ID" value="XM_004037526.1"/>
</dbReference>
<dbReference type="SUPFAM" id="SSF56281">
    <property type="entry name" value="Metallo-hydrolase/oxidoreductase"/>
    <property type="match status" value="1"/>
</dbReference>
<dbReference type="SUPFAM" id="SSF52821">
    <property type="entry name" value="Rhodanese/Cell cycle control phosphatase"/>
    <property type="match status" value="2"/>
</dbReference>
<evidence type="ECO:0000313" key="4">
    <source>
        <dbReference type="Proteomes" id="UP000008983"/>
    </source>
</evidence>
<proteinExistence type="predicted"/>
<accession>G0QMG6</accession>
<dbReference type="PANTHER" id="PTHR43084">
    <property type="entry name" value="PERSULFIDE DIOXYGENASE ETHE1"/>
    <property type="match status" value="1"/>
</dbReference>
<keyword evidence="3" id="KW-0378">Hydrolase</keyword>
<dbReference type="InterPro" id="IPR001763">
    <property type="entry name" value="Rhodanese-like_dom"/>
</dbReference>
<dbReference type="GO" id="GO:0046872">
    <property type="term" value="F:metal ion binding"/>
    <property type="evidence" value="ECO:0007669"/>
    <property type="project" value="UniProtKB-KW"/>
</dbReference>
<dbReference type="GeneID" id="14909763"/>
<feature type="domain" description="Rhodanese" evidence="2">
    <location>
        <begin position="355"/>
        <end position="439"/>
    </location>
</feature>
<dbReference type="Proteomes" id="UP000008983">
    <property type="component" value="Unassembled WGS sequence"/>
</dbReference>
<dbReference type="Gene3D" id="3.40.250.10">
    <property type="entry name" value="Rhodanese-like domain"/>
    <property type="match status" value="2"/>
</dbReference>
<keyword evidence="1" id="KW-0479">Metal-binding</keyword>
<dbReference type="CDD" id="cd07724">
    <property type="entry name" value="POD-like_MBL-fold"/>
    <property type="match status" value="1"/>
</dbReference>
<evidence type="ECO:0000313" key="3">
    <source>
        <dbReference type="EMBL" id="EGR33588.1"/>
    </source>
</evidence>
<dbReference type="GO" id="GO:0070813">
    <property type="term" value="P:hydrogen sulfide metabolic process"/>
    <property type="evidence" value="ECO:0007669"/>
    <property type="project" value="TreeGrafter"/>
</dbReference>
<dbReference type="PROSITE" id="PS50206">
    <property type="entry name" value="RHODANESE_3"/>
    <property type="match status" value="1"/>
</dbReference>
<dbReference type="GO" id="GO:0004416">
    <property type="term" value="F:hydroxyacylglutathione hydrolase activity"/>
    <property type="evidence" value="ECO:0007669"/>
    <property type="project" value="UniProtKB-EC"/>
</dbReference>
<dbReference type="SMART" id="SM00450">
    <property type="entry name" value="RHOD"/>
    <property type="match status" value="1"/>
</dbReference>
<dbReference type="InterPro" id="IPR036866">
    <property type="entry name" value="RibonucZ/Hydroxyglut_hydro"/>
</dbReference>
<reference evidence="3 4" key="1">
    <citation type="submission" date="2011-07" db="EMBL/GenBank/DDBJ databases">
        <authorList>
            <person name="Coyne R."/>
            <person name="Brami D."/>
            <person name="Johnson J."/>
            <person name="Hostetler J."/>
            <person name="Hannick L."/>
            <person name="Clark T."/>
            <person name="Cassidy-Hanley D."/>
            <person name="Inman J."/>
        </authorList>
    </citation>
    <scope>NUCLEOTIDE SEQUENCE [LARGE SCALE GENOMIC DNA]</scope>
    <source>
        <strain evidence="3 4">G5</strain>
    </source>
</reference>
<dbReference type="GO" id="GO:0006749">
    <property type="term" value="P:glutathione metabolic process"/>
    <property type="evidence" value="ECO:0007669"/>
    <property type="project" value="InterPro"/>
</dbReference>
<dbReference type="Pfam" id="PF00581">
    <property type="entry name" value="Rhodanese"/>
    <property type="match status" value="1"/>
</dbReference>
<dbReference type="InterPro" id="IPR044528">
    <property type="entry name" value="POD-like_MBL-fold"/>
</dbReference>
<dbReference type="EMBL" id="GL983419">
    <property type="protein sequence ID" value="EGR33588.1"/>
    <property type="molecule type" value="Genomic_DNA"/>
</dbReference>
<dbReference type="InParanoid" id="G0QMG6"/>
<dbReference type="eggNOG" id="KOG0814">
    <property type="taxonomic scope" value="Eukaryota"/>
</dbReference>
<evidence type="ECO:0000259" key="2">
    <source>
        <dbReference type="PROSITE" id="PS50206"/>
    </source>
</evidence>
<dbReference type="EC" id="2.8.1.1" evidence="3"/>
<dbReference type="Gene3D" id="3.60.15.10">
    <property type="entry name" value="Ribonuclease Z/Hydroxyacylglutathione hydrolase-like"/>
    <property type="match status" value="1"/>
</dbReference>
<dbReference type="OMA" id="CTATPAY"/>
<dbReference type="GO" id="GO:0004792">
    <property type="term" value="F:thiosulfate-cyanide sulfurtransferase activity"/>
    <property type="evidence" value="ECO:0007669"/>
    <property type="project" value="UniProtKB-EC"/>
</dbReference>
<dbReference type="InterPro" id="IPR051682">
    <property type="entry name" value="Mito_Persulfide_Diox"/>
</dbReference>
<keyword evidence="4" id="KW-1185">Reference proteome</keyword>
<dbReference type="Pfam" id="PF00753">
    <property type="entry name" value="Lactamase_B"/>
    <property type="match status" value="1"/>
</dbReference>
<dbReference type="OrthoDB" id="284123at2759"/>
<evidence type="ECO:0000256" key="1">
    <source>
        <dbReference type="ARBA" id="ARBA00022723"/>
    </source>
</evidence>
<dbReference type="FunFam" id="3.60.15.10:FF:000030">
    <property type="entry name" value="Metallo-beta-lactamase family protein"/>
    <property type="match status" value="1"/>
</dbReference>
<dbReference type="GO" id="GO:0050313">
    <property type="term" value="F:sulfur dioxygenase activity"/>
    <property type="evidence" value="ECO:0007669"/>
    <property type="project" value="InterPro"/>
</dbReference>
<dbReference type="InterPro" id="IPR001279">
    <property type="entry name" value="Metallo-B-lactamas"/>
</dbReference>
<dbReference type="EC" id="3.1.2.6" evidence="3"/>
<dbReference type="PANTHER" id="PTHR43084:SF1">
    <property type="entry name" value="PERSULFIDE DIOXYGENASE ETHE1, MITOCHONDRIAL"/>
    <property type="match status" value="1"/>
</dbReference>